<evidence type="ECO:0000256" key="3">
    <source>
        <dbReference type="PROSITE-ProRule" id="PRU00339"/>
    </source>
</evidence>
<accession>A0A364XV27</accession>
<dbReference type="Gene3D" id="1.25.40.10">
    <property type="entry name" value="Tetratricopeptide repeat domain"/>
    <property type="match status" value="4"/>
</dbReference>
<dbReference type="PANTHER" id="PTHR44858">
    <property type="entry name" value="TETRATRICOPEPTIDE REPEAT PROTEIN 6"/>
    <property type="match status" value="1"/>
</dbReference>
<keyword evidence="4" id="KW-0732">Signal</keyword>
<gene>
    <name evidence="5" type="ORF">DQQ10_25790</name>
</gene>
<name>A0A364XV27_9BACT</name>
<protein>
    <recommendedName>
        <fullName evidence="7">Tetratricopeptide repeat protein</fullName>
    </recommendedName>
</protein>
<evidence type="ECO:0000256" key="2">
    <source>
        <dbReference type="ARBA" id="ARBA00022803"/>
    </source>
</evidence>
<evidence type="ECO:0000256" key="4">
    <source>
        <dbReference type="SAM" id="SignalP"/>
    </source>
</evidence>
<dbReference type="Proteomes" id="UP000251889">
    <property type="component" value="Unassembled WGS sequence"/>
</dbReference>
<keyword evidence="6" id="KW-1185">Reference proteome</keyword>
<sequence length="397" mass="45041">MIRCLFILSLFSFSAVAQRSPDTLFGQAEAAFDDGQYAKALSLLNNCLLEDPGFMNAYFMRAETRERLRDPEGALTDYSIVLENIPTHVEALLNRGRLRFHLKKYAQAAEDFHLFLKTPSGITQRIYFNQQARVSGVNQVMTAQSFSKPVVYNYLGLIALQSGRHDEALVWLDSAIHVQKGEADYFVNRALAYDGLGDTASARRNYKQALAVNPDHALALSNLGLLSNTDNSRAVALFTDAIHADSSALHPYLQRAKYLFDTHDYKGAHRDLSKALTLEDKNPEIWFTRGLVNERLRDEKSAYADYTKAITIKEDHFKSWINRANVLLKLERYQDAIEDYSVALVYHADFAAAYYNRAIARRYLSQHSAACEDLKLAIAYGMTVDENMEDQFCKEKN</sequence>
<reference evidence="5 6" key="1">
    <citation type="submission" date="2018-06" db="EMBL/GenBank/DDBJ databases">
        <title>Chryseolinea flavus sp. nov., a member of the phylum Bacteroidetes isolated from soil.</title>
        <authorList>
            <person name="Li Y."/>
            <person name="Wang J."/>
        </authorList>
    </citation>
    <scope>NUCLEOTIDE SEQUENCE [LARGE SCALE GENOMIC DNA]</scope>
    <source>
        <strain evidence="5 6">SDU1-6</strain>
    </source>
</reference>
<dbReference type="AlphaFoldDB" id="A0A364XV27"/>
<dbReference type="SMART" id="SM00028">
    <property type="entry name" value="TPR"/>
    <property type="match status" value="9"/>
</dbReference>
<dbReference type="RefSeq" id="WP_112749834.1">
    <property type="nucleotide sequence ID" value="NZ_QMFY01000023.1"/>
</dbReference>
<dbReference type="InterPro" id="IPR019734">
    <property type="entry name" value="TPR_rpt"/>
</dbReference>
<evidence type="ECO:0000313" key="6">
    <source>
        <dbReference type="Proteomes" id="UP000251889"/>
    </source>
</evidence>
<feature type="repeat" description="TPR" evidence="3">
    <location>
        <begin position="183"/>
        <end position="216"/>
    </location>
</feature>
<keyword evidence="1" id="KW-0677">Repeat</keyword>
<feature type="repeat" description="TPR" evidence="3">
    <location>
        <begin position="283"/>
        <end position="316"/>
    </location>
</feature>
<dbReference type="SUPFAM" id="SSF48452">
    <property type="entry name" value="TPR-like"/>
    <property type="match status" value="1"/>
</dbReference>
<feature type="signal peptide" evidence="4">
    <location>
        <begin position="1"/>
        <end position="17"/>
    </location>
</feature>
<dbReference type="Pfam" id="PF13432">
    <property type="entry name" value="TPR_16"/>
    <property type="match status" value="3"/>
</dbReference>
<organism evidence="5 6">
    <name type="scientific">Pseudochryseolinea flava</name>
    <dbReference type="NCBI Taxonomy" id="2059302"/>
    <lineage>
        <taxon>Bacteria</taxon>
        <taxon>Pseudomonadati</taxon>
        <taxon>Bacteroidota</taxon>
        <taxon>Cytophagia</taxon>
        <taxon>Cytophagales</taxon>
        <taxon>Fulvivirgaceae</taxon>
        <taxon>Pseudochryseolinea</taxon>
    </lineage>
</organism>
<dbReference type="EMBL" id="QMFY01000023">
    <property type="protein sequence ID" value="RAV98018.1"/>
    <property type="molecule type" value="Genomic_DNA"/>
</dbReference>
<dbReference type="InterPro" id="IPR050498">
    <property type="entry name" value="Ycf3"/>
</dbReference>
<dbReference type="PANTHER" id="PTHR44858:SF1">
    <property type="entry name" value="UDP-N-ACETYLGLUCOSAMINE--PEPTIDE N-ACETYLGLUCOSAMINYLTRANSFERASE SPINDLY-RELATED"/>
    <property type="match status" value="1"/>
</dbReference>
<keyword evidence="2 3" id="KW-0802">TPR repeat</keyword>
<feature type="chain" id="PRO_5016926639" description="Tetratricopeptide repeat protein" evidence="4">
    <location>
        <begin position="18"/>
        <end position="397"/>
    </location>
</feature>
<evidence type="ECO:0008006" key="7">
    <source>
        <dbReference type="Google" id="ProtNLM"/>
    </source>
</evidence>
<dbReference type="OrthoDB" id="1523318at2"/>
<dbReference type="PROSITE" id="PS50005">
    <property type="entry name" value="TPR"/>
    <property type="match status" value="2"/>
</dbReference>
<dbReference type="InterPro" id="IPR011990">
    <property type="entry name" value="TPR-like_helical_dom_sf"/>
</dbReference>
<evidence type="ECO:0000256" key="1">
    <source>
        <dbReference type="ARBA" id="ARBA00022737"/>
    </source>
</evidence>
<evidence type="ECO:0000313" key="5">
    <source>
        <dbReference type="EMBL" id="RAV98018.1"/>
    </source>
</evidence>
<proteinExistence type="predicted"/>
<comment type="caution">
    <text evidence="5">The sequence shown here is derived from an EMBL/GenBank/DDBJ whole genome shotgun (WGS) entry which is preliminary data.</text>
</comment>